<proteinExistence type="predicted"/>
<reference evidence="1" key="1">
    <citation type="submission" date="2023-09" db="EMBL/GenBank/DDBJ databases">
        <authorList>
            <consortium name="CW5 consortium"/>
            <person name="Lu C.-W."/>
        </authorList>
    </citation>
    <scope>NUCLEOTIDE SEQUENCE</scope>
    <source>
        <strain evidence="1">KPS</strain>
    </source>
</reference>
<dbReference type="Proteomes" id="UP001180616">
    <property type="component" value="Chromosome"/>
</dbReference>
<dbReference type="RefSeq" id="WP_309541653.1">
    <property type="nucleotide sequence ID" value="NZ_CP133659.1"/>
</dbReference>
<sequence>MAVYPLRVPLAPYRGRDPKKLEKRRKDRMIANAIEEYVNTEFANLMAHDHTHCVFDYDSIADAIGEDERTVSRLMLETDGGSNGIILTSPKHKPPSY</sequence>
<evidence type="ECO:0000313" key="1">
    <source>
        <dbReference type="EMBL" id="WMW65693.1"/>
    </source>
</evidence>
<protein>
    <submittedName>
        <fullName evidence="1">Uncharacterized protein</fullName>
    </submittedName>
</protein>
<accession>A0ABY9R1R4</accession>
<organism evidence="1 2">
    <name type="scientific">Nitratidesulfovibrio liaohensis</name>
    <dbReference type="NCBI Taxonomy" id="2604158"/>
    <lineage>
        <taxon>Bacteria</taxon>
        <taxon>Pseudomonadati</taxon>
        <taxon>Thermodesulfobacteriota</taxon>
        <taxon>Desulfovibrionia</taxon>
        <taxon>Desulfovibrionales</taxon>
        <taxon>Desulfovibrionaceae</taxon>
        <taxon>Nitratidesulfovibrio</taxon>
    </lineage>
</organism>
<gene>
    <name evidence="1" type="ORF">KPS_000193</name>
</gene>
<dbReference type="EMBL" id="CP133659">
    <property type="protein sequence ID" value="WMW65693.1"/>
    <property type="molecule type" value="Genomic_DNA"/>
</dbReference>
<name>A0ABY9R1R4_9BACT</name>
<evidence type="ECO:0000313" key="2">
    <source>
        <dbReference type="Proteomes" id="UP001180616"/>
    </source>
</evidence>
<keyword evidence="2" id="KW-1185">Reference proteome</keyword>